<dbReference type="InterPro" id="IPR008711">
    <property type="entry name" value="Recombinase_NinB"/>
</dbReference>
<evidence type="ECO:0000313" key="2">
    <source>
        <dbReference type="Proteomes" id="UP000218288"/>
    </source>
</evidence>
<protein>
    <recommendedName>
        <fullName evidence="3">NinB family protein</fullName>
    </recommendedName>
</protein>
<dbReference type="Pfam" id="PF05772">
    <property type="entry name" value="NinB"/>
    <property type="match status" value="1"/>
</dbReference>
<gene>
    <name evidence="1" type="ORF">MPPM_4836</name>
</gene>
<dbReference type="Proteomes" id="UP000218288">
    <property type="component" value="Chromosome"/>
</dbReference>
<dbReference type="EMBL" id="AP014809">
    <property type="protein sequence ID" value="BAU93441.1"/>
    <property type="molecule type" value="Genomic_DNA"/>
</dbReference>
<name>A0A160PM17_9HYPH</name>
<dbReference type="AlphaFoldDB" id="A0A160PM17"/>
<reference evidence="1 2" key="1">
    <citation type="journal article" date="2016" name="Genome Announc.">
        <title>Complete Genome Sequence of Methylobacterium populi P-1M, Isolated from Pink-Pigmented Household Biofilm.</title>
        <authorList>
            <person name="Morohoshi T."/>
            <person name="Ikeda T."/>
        </authorList>
    </citation>
    <scope>NUCLEOTIDE SEQUENCE [LARGE SCALE GENOMIC DNA]</scope>
    <source>
        <strain evidence="1 2">P-1M</strain>
    </source>
</reference>
<organism evidence="1 2">
    <name type="scientific">Methylorubrum populi</name>
    <dbReference type="NCBI Taxonomy" id="223967"/>
    <lineage>
        <taxon>Bacteria</taxon>
        <taxon>Pseudomonadati</taxon>
        <taxon>Pseudomonadota</taxon>
        <taxon>Alphaproteobacteria</taxon>
        <taxon>Hyphomicrobiales</taxon>
        <taxon>Methylobacteriaceae</taxon>
        <taxon>Methylorubrum</taxon>
    </lineage>
</organism>
<dbReference type="RefSeq" id="WP_096487167.1">
    <property type="nucleotide sequence ID" value="NZ_AP014809.1"/>
</dbReference>
<dbReference type="OrthoDB" id="7210800at2"/>
<sequence length="137" mass="15186">MSARHFLILANEAVKARAVRWIMAAPFGMSVEFKPSTRSLEQNAKLWACLTDVSRQVEWYGEHLTADDWKDVFSASLRKAKVVPGLDAGSFVVLGLRTSKLTKGEFSDLIELIHAFGAEHGVVWSDPTLVDERRGAA</sequence>
<proteinExistence type="predicted"/>
<evidence type="ECO:0008006" key="3">
    <source>
        <dbReference type="Google" id="ProtNLM"/>
    </source>
</evidence>
<accession>A0A160PM17</accession>
<dbReference type="SUPFAM" id="SSF103370">
    <property type="entry name" value="NinB"/>
    <property type="match status" value="1"/>
</dbReference>
<dbReference type="Gene3D" id="1.10.3790.10">
    <property type="entry name" value="NinB"/>
    <property type="match status" value="1"/>
</dbReference>
<evidence type="ECO:0000313" key="1">
    <source>
        <dbReference type="EMBL" id="BAU93441.1"/>
    </source>
</evidence>
<dbReference type="InterPro" id="IPR036619">
    <property type="entry name" value="NinB_sf"/>
</dbReference>